<comment type="caution">
    <text evidence="4">The sequence shown here is derived from an EMBL/GenBank/DDBJ whole genome shotgun (WGS) entry which is preliminary data.</text>
</comment>
<evidence type="ECO:0000259" key="3">
    <source>
        <dbReference type="Pfam" id="PF13581"/>
    </source>
</evidence>
<reference evidence="4 5" key="1">
    <citation type="submission" date="2020-07" db="EMBL/GenBank/DDBJ databases">
        <title>Sequencing the genomes of 1000 actinobacteria strains.</title>
        <authorList>
            <person name="Klenk H.-P."/>
        </authorList>
    </citation>
    <scope>NUCLEOTIDE SEQUENCE [LARGE SCALE GENOMIC DNA]</scope>
    <source>
        <strain evidence="4 5">DSM 18965</strain>
    </source>
</reference>
<protein>
    <submittedName>
        <fullName evidence="4">Anti-sigma regulatory factor (Ser/Thr protein kinase)</fullName>
    </submittedName>
</protein>
<dbReference type="CDD" id="cd16936">
    <property type="entry name" value="HATPase_RsbW-like"/>
    <property type="match status" value="1"/>
</dbReference>
<name>A0A7Y9JQG4_9ACTN</name>
<dbReference type="Proteomes" id="UP000516957">
    <property type="component" value="Unassembled WGS sequence"/>
</dbReference>
<keyword evidence="1" id="KW-0418">Kinase</keyword>
<dbReference type="PANTHER" id="PTHR35526:SF3">
    <property type="entry name" value="ANTI-SIGMA-F FACTOR RSBW"/>
    <property type="match status" value="1"/>
</dbReference>
<evidence type="ECO:0000313" key="4">
    <source>
        <dbReference type="EMBL" id="NYD56618.1"/>
    </source>
</evidence>
<gene>
    <name evidence="4" type="ORF">BKA08_000856</name>
</gene>
<feature type="domain" description="Histidine kinase/HSP90-like ATPase" evidence="3">
    <location>
        <begin position="13"/>
        <end position="127"/>
    </location>
</feature>
<dbReference type="AlphaFoldDB" id="A0A7Y9JQG4"/>
<dbReference type="EMBL" id="JACCBE010000001">
    <property type="protein sequence ID" value="NYD56618.1"/>
    <property type="molecule type" value="Genomic_DNA"/>
</dbReference>
<dbReference type="InterPro" id="IPR003594">
    <property type="entry name" value="HATPase_dom"/>
</dbReference>
<dbReference type="InterPro" id="IPR050267">
    <property type="entry name" value="Anti-sigma-factor_SerPK"/>
</dbReference>
<dbReference type="RefSeq" id="WP_179614494.1">
    <property type="nucleotide sequence ID" value="NZ_CP059163.1"/>
</dbReference>
<keyword evidence="1" id="KW-0723">Serine/threonine-protein kinase</keyword>
<evidence type="ECO:0000313" key="5">
    <source>
        <dbReference type="Proteomes" id="UP000516957"/>
    </source>
</evidence>
<organism evidence="4 5">
    <name type="scientific">Nocardioides marinisabuli</name>
    <dbReference type="NCBI Taxonomy" id="419476"/>
    <lineage>
        <taxon>Bacteria</taxon>
        <taxon>Bacillati</taxon>
        <taxon>Actinomycetota</taxon>
        <taxon>Actinomycetes</taxon>
        <taxon>Propionibacteriales</taxon>
        <taxon>Nocardioidaceae</taxon>
        <taxon>Nocardioides</taxon>
    </lineage>
</organism>
<dbReference type="GO" id="GO:0004674">
    <property type="term" value="F:protein serine/threonine kinase activity"/>
    <property type="evidence" value="ECO:0007669"/>
    <property type="project" value="UniProtKB-KW"/>
</dbReference>
<dbReference type="InterPro" id="IPR036890">
    <property type="entry name" value="HATPase_C_sf"/>
</dbReference>
<dbReference type="Pfam" id="PF13581">
    <property type="entry name" value="HATPase_c_2"/>
    <property type="match status" value="1"/>
</dbReference>
<accession>A0A7Y9JQG4</accession>
<evidence type="ECO:0000256" key="1">
    <source>
        <dbReference type="ARBA" id="ARBA00022527"/>
    </source>
</evidence>
<dbReference type="Gene3D" id="3.30.565.10">
    <property type="entry name" value="Histidine kinase-like ATPase, C-terminal domain"/>
    <property type="match status" value="1"/>
</dbReference>
<feature type="compositionally biased region" description="Basic and acidic residues" evidence="2">
    <location>
        <begin position="73"/>
        <end position="82"/>
    </location>
</feature>
<dbReference type="PANTHER" id="PTHR35526">
    <property type="entry name" value="ANTI-SIGMA-F FACTOR RSBW-RELATED"/>
    <property type="match status" value="1"/>
</dbReference>
<proteinExistence type="predicted"/>
<dbReference type="SUPFAM" id="SSF55874">
    <property type="entry name" value="ATPase domain of HSP90 chaperone/DNA topoisomerase II/histidine kinase"/>
    <property type="match status" value="1"/>
</dbReference>
<evidence type="ECO:0000256" key="2">
    <source>
        <dbReference type="SAM" id="MobiDB-lite"/>
    </source>
</evidence>
<keyword evidence="1" id="KW-0808">Transferase</keyword>
<keyword evidence="5" id="KW-1185">Reference proteome</keyword>
<feature type="region of interest" description="Disordered" evidence="2">
    <location>
        <begin position="73"/>
        <end position="92"/>
    </location>
</feature>
<sequence length="307" mass="34023">MPLNRPALLLGAGPRSVQDARRWVVDTCRDIDRPELAECAELGVSELVTNALLHGEGPIRVRVRGTREHPRVEVRDASRERPVLPTPAEPGDEDDLLLTFGRGLSIVARSSDAWGAEIEADGKVVWFAPAAQFATDDGVQGVITGLDEVPGAAPADPVTVHVPGVPVELYQAFERHFSELRREVRLLALAHESDYPIAKDLSDLFGDIDRELRQAVGTEEIAVAEQRGESTTDVEVVVSRSSADTTQKFVELLDMADQFCREQRLLSLARSEEQRRFQQWYLGEFVRQARGDEPTRWVGADRHSGVC</sequence>